<dbReference type="PANTHER" id="PTHR35849:SF1">
    <property type="entry name" value="INTERMEMBRANE PHOSPHOLIPID TRANSPORT SYSTEM BINDING PROTEIN MLAB"/>
    <property type="match status" value="1"/>
</dbReference>
<organism evidence="2 3">
    <name type="scientific">Methylovulum psychrotolerans</name>
    <dbReference type="NCBI Taxonomy" id="1704499"/>
    <lineage>
        <taxon>Bacteria</taxon>
        <taxon>Pseudomonadati</taxon>
        <taxon>Pseudomonadota</taxon>
        <taxon>Gammaproteobacteria</taxon>
        <taxon>Methylococcales</taxon>
        <taxon>Methylococcaceae</taxon>
        <taxon>Methylovulum</taxon>
    </lineage>
</organism>
<protein>
    <submittedName>
        <fullName evidence="2">Transcriptional regulator</fullName>
    </submittedName>
</protein>
<dbReference type="Proteomes" id="UP000237423">
    <property type="component" value="Unassembled WGS sequence"/>
</dbReference>
<dbReference type="SUPFAM" id="SSF52091">
    <property type="entry name" value="SpoIIaa-like"/>
    <property type="match status" value="2"/>
</dbReference>
<dbReference type="CDD" id="cd07043">
    <property type="entry name" value="STAS_anti-anti-sigma_factors"/>
    <property type="match status" value="2"/>
</dbReference>
<proteinExistence type="predicted"/>
<dbReference type="EMBL" id="PGFZ01000001">
    <property type="protein sequence ID" value="POZ53740.1"/>
    <property type="molecule type" value="Genomic_DNA"/>
</dbReference>
<dbReference type="PANTHER" id="PTHR35849">
    <property type="entry name" value="BLR2341 PROTEIN"/>
    <property type="match status" value="1"/>
</dbReference>
<dbReference type="InterPro" id="IPR036513">
    <property type="entry name" value="STAS_dom_sf"/>
</dbReference>
<evidence type="ECO:0000313" key="3">
    <source>
        <dbReference type="Proteomes" id="UP000237423"/>
    </source>
</evidence>
<reference evidence="2 3" key="1">
    <citation type="submission" date="2017-11" db="EMBL/GenBank/DDBJ databases">
        <title>Draft Genome Sequence of Methylobacter psychrotolerans Sph1T, an Obligate Methanotroph from Low-Temperature Environments.</title>
        <authorList>
            <person name="Oshkin I.Y."/>
            <person name="Miroshnikov K."/>
            <person name="Belova S.E."/>
            <person name="Korzhenkov A."/>
            <person name="Toshchakov S.V."/>
            <person name="Dedysh S.N."/>
        </authorList>
    </citation>
    <scope>NUCLEOTIDE SEQUENCE [LARGE SCALE GENOMIC DNA]</scope>
    <source>
        <strain evidence="2 3">Sph1</strain>
    </source>
</reference>
<dbReference type="InterPro" id="IPR052746">
    <property type="entry name" value="MlaB_ABC_Transporter"/>
</dbReference>
<comment type="caution">
    <text evidence="2">The sequence shown here is derived from an EMBL/GenBank/DDBJ whole genome shotgun (WGS) entry which is preliminary data.</text>
</comment>
<sequence>MNTSKLKILPQPSADKLSQQFFLVGTVDIEAVDILETLYILPPDCTVELNFSQVDRVNSMGLAQLLKLFELWQHRNNQIRVTNVNRMIGVLFKMTGLTRFLAEDLGMEIAKATPAVATSEPAAVPPTILTSEKLQIQPQPSRTNPEQRFKLYGMVDVNAVDALQTLYIVPLNASVTLDFSEVARVNSMGLAQLLKLFQHWQERDISIRVVNANRMIGVLFKMTGLTRFLADEAPSKATIVPPGSAVPQARATESSVAAPVQRRISDAPAIIQANTSDKLNLWVSAQSSQQMNGWYFFNTYLQRHLGREVHLELSHGAMTERRKKIEEMDIVFTKPFEATRLMLEHQYKPLLRPIDQTDEVTLLVRSEDKRVTLADYQGGKIVTAAQDNFVYLLGRFLLEESESSLSDMEYIFSGHDIKALQMLLKGSADILFMLSDTYQGLSGLTRKMLREIDQSETAFAFHIFSVSPRCEAVGTALAEVLLDMNQDSQGRQVLADLGIPGWVKPTPDECDMLAMLFNRYAPVAA</sequence>
<dbReference type="Pfam" id="PF01740">
    <property type="entry name" value="STAS"/>
    <property type="match status" value="2"/>
</dbReference>
<dbReference type="RefSeq" id="WP_103973352.1">
    <property type="nucleotide sequence ID" value="NZ_PGFZ01000001.1"/>
</dbReference>
<name>A0A2S5CSE1_9GAMM</name>
<dbReference type="AlphaFoldDB" id="A0A2S5CSE1"/>
<dbReference type="Pfam" id="PF12974">
    <property type="entry name" value="Phosphonate-bd"/>
    <property type="match status" value="1"/>
</dbReference>
<dbReference type="Gene3D" id="3.30.750.24">
    <property type="entry name" value="STAS domain"/>
    <property type="match status" value="2"/>
</dbReference>
<evidence type="ECO:0000259" key="1">
    <source>
        <dbReference type="PROSITE" id="PS50801"/>
    </source>
</evidence>
<evidence type="ECO:0000313" key="2">
    <source>
        <dbReference type="EMBL" id="POZ53740.1"/>
    </source>
</evidence>
<dbReference type="InterPro" id="IPR002645">
    <property type="entry name" value="STAS_dom"/>
</dbReference>
<accession>A0A2S5CSE1</accession>
<gene>
    <name evidence="2" type="ORF">AADEFJLK_00781</name>
</gene>
<dbReference type="PROSITE" id="PS50801">
    <property type="entry name" value="STAS"/>
    <property type="match status" value="1"/>
</dbReference>
<feature type="domain" description="STAS" evidence="1">
    <location>
        <begin position="149"/>
        <end position="253"/>
    </location>
</feature>